<dbReference type="AlphaFoldDB" id="W3A9C7"/>
<dbReference type="OrthoDB" id="111591at2759"/>
<reference evidence="2 3" key="1">
    <citation type="submission" date="2013-11" db="EMBL/GenBank/DDBJ databases">
        <title>The Genome Sequence of Phytophthora parasitica P10297.</title>
        <authorList>
            <consortium name="The Broad Institute Genomics Platform"/>
            <person name="Russ C."/>
            <person name="Tyler B."/>
            <person name="Panabieres F."/>
            <person name="Shan W."/>
            <person name="Tripathy S."/>
            <person name="Grunwald N."/>
            <person name="Machado M."/>
            <person name="Johnson C.S."/>
            <person name="Walker B."/>
            <person name="Young S.K."/>
            <person name="Zeng Q."/>
            <person name="Gargeya S."/>
            <person name="Fitzgerald M."/>
            <person name="Haas B."/>
            <person name="Abouelleil A."/>
            <person name="Allen A.W."/>
            <person name="Alvarado L."/>
            <person name="Arachchi H.M."/>
            <person name="Berlin A.M."/>
            <person name="Chapman S.B."/>
            <person name="Gainer-Dewar J."/>
            <person name="Goldberg J."/>
            <person name="Griggs A."/>
            <person name="Gujja S."/>
            <person name="Hansen M."/>
            <person name="Howarth C."/>
            <person name="Imamovic A."/>
            <person name="Ireland A."/>
            <person name="Larimer J."/>
            <person name="McCowan C."/>
            <person name="Murphy C."/>
            <person name="Pearson M."/>
            <person name="Poon T.W."/>
            <person name="Priest M."/>
            <person name="Roberts A."/>
            <person name="Saif S."/>
            <person name="Shea T."/>
            <person name="Sisk P."/>
            <person name="Sykes S."/>
            <person name="Wortman J."/>
            <person name="Nusbaum C."/>
            <person name="Birren B."/>
        </authorList>
    </citation>
    <scope>NUCLEOTIDE SEQUENCE [LARGE SCALE GENOMIC DNA]</scope>
    <source>
        <strain evidence="2 3">P10297</strain>
    </source>
</reference>
<protein>
    <submittedName>
        <fullName evidence="2">Uncharacterized protein</fullName>
    </submittedName>
</protein>
<dbReference type="Proteomes" id="UP000018948">
    <property type="component" value="Unassembled WGS sequence"/>
</dbReference>
<sequence>MVAVTGAQLPPESLHAGDAIEYYSPAFVCGDRRGKRLGVVLKIAITEDNPFPVVLDTQELLPLISMVCRRFDGAGNVLLVDSVRWRKLRSNELVPGTFEAPTAADHLRAALKAAVDHDLAASGLIRRAEREGTGNRLPNRFAVDPVLHAALRGHSRTSSTPNSSNERLPSSSTSSPALGKSNLPEADSSGLDDATVDGGPEGDEAPVSPPCSRNKLRRMQHVVEADVSDVELVAAGEFVEAVPTRWQRRKRRHQRKVKAGEWTEGRSRKRRHLKLCSLTRSCMQIYNAHSTKAKKGEGH</sequence>
<organism evidence="2 3">
    <name type="scientific">Phytophthora nicotianae P10297</name>
    <dbReference type="NCBI Taxonomy" id="1317064"/>
    <lineage>
        <taxon>Eukaryota</taxon>
        <taxon>Sar</taxon>
        <taxon>Stramenopiles</taxon>
        <taxon>Oomycota</taxon>
        <taxon>Peronosporomycetes</taxon>
        <taxon>Peronosporales</taxon>
        <taxon>Peronosporaceae</taxon>
        <taxon>Phytophthora</taxon>
    </lineage>
</organism>
<feature type="region of interest" description="Disordered" evidence="1">
    <location>
        <begin position="153"/>
        <end position="212"/>
    </location>
</feature>
<evidence type="ECO:0000256" key="1">
    <source>
        <dbReference type="SAM" id="MobiDB-lite"/>
    </source>
</evidence>
<comment type="caution">
    <text evidence="2">The sequence shown here is derived from an EMBL/GenBank/DDBJ whole genome shotgun (WGS) entry which is preliminary data.</text>
</comment>
<gene>
    <name evidence="2" type="ORF">F442_00279</name>
</gene>
<evidence type="ECO:0000313" key="2">
    <source>
        <dbReference type="EMBL" id="ETP55144.1"/>
    </source>
</evidence>
<evidence type="ECO:0000313" key="3">
    <source>
        <dbReference type="Proteomes" id="UP000018948"/>
    </source>
</evidence>
<name>W3A9C7_PHYNI</name>
<dbReference type="EMBL" id="ANIY01000061">
    <property type="protein sequence ID" value="ETP55144.1"/>
    <property type="molecule type" value="Genomic_DNA"/>
</dbReference>
<proteinExistence type="predicted"/>
<feature type="compositionally biased region" description="Polar residues" evidence="1">
    <location>
        <begin position="156"/>
        <end position="176"/>
    </location>
</feature>
<accession>W3A9C7</accession>